<evidence type="ECO:0008006" key="4">
    <source>
        <dbReference type="Google" id="ProtNLM"/>
    </source>
</evidence>
<name>A0A182WJN0_9DIPT</name>
<keyword evidence="3" id="KW-1185">Reference proteome</keyword>
<proteinExistence type="predicted"/>
<dbReference type="EnsemblMetazoa" id="AMIN010584-RA">
    <property type="protein sequence ID" value="AMIN010584-PA"/>
    <property type="gene ID" value="AMIN010584"/>
</dbReference>
<dbReference type="Proteomes" id="UP000075920">
    <property type="component" value="Unassembled WGS sequence"/>
</dbReference>
<organism evidence="2 3">
    <name type="scientific">Anopheles minimus</name>
    <dbReference type="NCBI Taxonomy" id="112268"/>
    <lineage>
        <taxon>Eukaryota</taxon>
        <taxon>Metazoa</taxon>
        <taxon>Ecdysozoa</taxon>
        <taxon>Arthropoda</taxon>
        <taxon>Hexapoda</taxon>
        <taxon>Insecta</taxon>
        <taxon>Pterygota</taxon>
        <taxon>Neoptera</taxon>
        <taxon>Endopterygota</taxon>
        <taxon>Diptera</taxon>
        <taxon>Nematocera</taxon>
        <taxon>Culicoidea</taxon>
        <taxon>Culicidae</taxon>
        <taxon>Anophelinae</taxon>
        <taxon>Anopheles</taxon>
    </lineage>
</organism>
<reference evidence="2" key="2">
    <citation type="submission" date="2020-05" db="UniProtKB">
        <authorList>
            <consortium name="EnsemblMetazoa"/>
        </authorList>
    </citation>
    <scope>IDENTIFICATION</scope>
    <source>
        <strain evidence="2">MINIMUS1</strain>
    </source>
</reference>
<dbReference type="AlphaFoldDB" id="A0A182WJN0"/>
<evidence type="ECO:0000313" key="3">
    <source>
        <dbReference type="Proteomes" id="UP000075920"/>
    </source>
</evidence>
<feature type="signal peptide" evidence="1">
    <location>
        <begin position="1"/>
        <end position="21"/>
    </location>
</feature>
<reference evidence="3" key="1">
    <citation type="submission" date="2013-03" db="EMBL/GenBank/DDBJ databases">
        <title>The Genome Sequence of Anopheles minimus MINIMUS1.</title>
        <authorList>
            <consortium name="The Broad Institute Genomics Platform"/>
            <person name="Neafsey D.E."/>
            <person name="Walton C."/>
            <person name="Walker B."/>
            <person name="Young S.K."/>
            <person name="Zeng Q."/>
            <person name="Gargeya S."/>
            <person name="Fitzgerald M."/>
            <person name="Haas B."/>
            <person name="Abouelleil A."/>
            <person name="Allen A.W."/>
            <person name="Alvarado L."/>
            <person name="Arachchi H.M."/>
            <person name="Berlin A.M."/>
            <person name="Chapman S.B."/>
            <person name="Gainer-Dewar J."/>
            <person name="Goldberg J."/>
            <person name="Griggs A."/>
            <person name="Gujja S."/>
            <person name="Hansen M."/>
            <person name="Howarth C."/>
            <person name="Imamovic A."/>
            <person name="Ireland A."/>
            <person name="Larimer J."/>
            <person name="McCowan C."/>
            <person name="Murphy C."/>
            <person name="Pearson M."/>
            <person name="Poon T.W."/>
            <person name="Priest M."/>
            <person name="Roberts A."/>
            <person name="Saif S."/>
            <person name="Shea T."/>
            <person name="Sisk P."/>
            <person name="Sykes S."/>
            <person name="Wortman J."/>
            <person name="Nusbaum C."/>
            <person name="Birren B."/>
        </authorList>
    </citation>
    <scope>NUCLEOTIDE SEQUENCE [LARGE SCALE GENOMIC DNA]</scope>
    <source>
        <strain evidence="3">MINIMUS1</strain>
    </source>
</reference>
<dbReference type="VEuPathDB" id="VectorBase:AMIN010584"/>
<evidence type="ECO:0000313" key="2">
    <source>
        <dbReference type="EnsemblMetazoa" id="AMIN010584-PA"/>
    </source>
</evidence>
<sequence length="499" mass="53830">MLGTWVLSLGVICLLQCSVSGEPRPDFALDASLFGTVRVSGAITETQSVVAGLDTNLYIRLNSSFPRLSELLQLTQEVGETFSERLDSVLRPLATLAPSSSSEDVEYFNSVLSAVGAVQLFLNNRLSEINSDVGSLIGRYLPSQFSDALGRVGRGLQELASALEALQSAVTAILGQGSGEASLCRPKAIRPKLVYRVVYAVRTLKAYLPVVTYTLTTTVENIAIADQFVVRMSEEAEDVQEPSQYVNLVLATTSTISTPVNNAVRTVVTRFNTVVSGVSAFQNLNSLEAYGGVVQMLSSFNTTLQQLSSAGPAFAASLVDIATQLQLALVPDQNTPTVDNSEVIATLVYTLIANGPYARYCFYKYAELVFGLAHEGLLGVEACVSKEMMRLQQLRTAMLDQVPLLLFDLEDILTELSACDSTTNVNSRESCVSMFAGYYNNVAANFRTKFNNLYATGVAEAAASKNRLLACVRLLQYQIVDGSAQSLKSQIEQCAENGP</sequence>
<accession>A0A182WJN0</accession>
<keyword evidence="1" id="KW-0732">Signal</keyword>
<feature type="chain" id="PRO_5008141571" description="Protein TsetseEP domain-containing protein" evidence="1">
    <location>
        <begin position="22"/>
        <end position="499"/>
    </location>
</feature>
<protein>
    <recommendedName>
        <fullName evidence="4">Protein TsetseEP domain-containing protein</fullName>
    </recommendedName>
</protein>
<evidence type="ECO:0000256" key="1">
    <source>
        <dbReference type="SAM" id="SignalP"/>
    </source>
</evidence>